<reference evidence="4" key="1">
    <citation type="submission" date="2015-04" db="EMBL/GenBank/DDBJ databases">
        <title>The genome sequence of the plant pathogenic Rhizarian Plasmodiophora brassicae reveals insights in its biotrophic life cycle and the origin of chitin synthesis.</title>
        <authorList>
            <person name="Schwelm A."/>
            <person name="Fogelqvist J."/>
            <person name="Knaust A."/>
            <person name="Julke S."/>
            <person name="Lilja T."/>
            <person name="Dhandapani V."/>
            <person name="Bonilla-Rosso G."/>
            <person name="Karlsson M."/>
            <person name="Shevchenko A."/>
            <person name="Choi S.R."/>
            <person name="Kim H.G."/>
            <person name="Park J.Y."/>
            <person name="Lim Y.P."/>
            <person name="Ludwig-Muller J."/>
            <person name="Dixelius C."/>
        </authorList>
    </citation>
    <scope>NUCLEOTIDE SEQUENCE</scope>
    <source>
        <tissue evidence="4">Potato root galls</tissue>
    </source>
</reference>
<evidence type="ECO:0000259" key="3">
    <source>
        <dbReference type="PROSITE" id="PS51677"/>
    </source>
</evidence>
<name>A0A0H5RVS5_9EUKA</name>
<keyword evidence="2" id="KW-0378">Hydrolase</keyword>
<evidence type="ECO:0000256" key="2">
    <source>
        <dbReference type="ARBA" id="ARBA00022801"/>
    </source>
</evidence>
<dbReference type="PANTHER" id="PTHR10587:SF133">
    <property type="entry name" value="CHITIN DEACETYLASE 1-RELATED"/>
    <property type="match status" value="1"/>
</dbReference>
<dbReference type="CDD" id="cd10917">
    <property type="entry name" value="CE4_NodB_like_6s_7s"/>
    <property type="match status" value="1"/>
</dbReference>
<sequence length="173" mass="19662">DVGGALLDELRANKIVATYFSSPAANGEEQLPARCDLMRRIVKEGHSMQLHSFTHPHFANLTRQQFDSEMTRSQQFLQTCDARPIMFRPPFGEVTPEQVQTINQKYSIWPYSHLLLFQVITMCLNCRYDDSNVECGSKRFLKSDGLGSGHSRPCCATVRVAGRHREFCHCPPT</sequence>
<dbReference type="GO" id="GO:0005975">
    <property type="term" value="P:carbohydrate metabolic process"/>
    <property type="evidence" value="ECO:0007669"/>
    <property type="project" value="InterPro"/>
</dbReference>
<dbReference type="EMBL" id="HACM01012392">
    <property type="protein sequence ID" value="CRZ12834.1"/>
    <property type="molecule type" value="Transcribed_RNA"/>
</dbReference>
<evidence type="ECO:0000256" key="1">
    <source>
        <dbReference type="ARBA" id="ARBA00022723"/>
    </source>
</evidence>
<dbReference type="PANTHER" id="PTHR10587">
    <property type="entry name" value="GLYCOSYL TRANSFERASE-RELATED"/>
    <property type="match status" value="1"/>
</dbReference>
<dbReference type="GO" id="GO:0046872">
    <property type="term" value="F:metal ion binding"/>
    <property type="evidence" value="ECO:0007669"/>
    <property type="project" value="UniProtKB-KW"/>
</dbReference>
<dbReference type="Gene3D" id="3.20.20.370">
    <property type="entry name" value="Glycoside hydrolase/deacetylase"/>
    <property type="match status" value="1"/>
</dbReference>
<protein>
    <recommendedName>
        <fullName evidence="3">NodB homology domain-containing protein</fullName>
    </recommendedName>
</protein>
<organism evidence="4">
    <name type="scientific">Spongospora subterranea</name>
    <dbReference type="NCBI Taxonomy" id="70186"/>
    <lineage>
        <taxon>Eukaryota</taxon>
        <taxon>Sar</taxon>
        <taxon>Rhizaria</taxon>
        <taxon>Endomyxa</taxon>
        <taxon>Phytomyxea</taxon>
        <taxon>Plasmodiophorida</taxon>
        <taxon>Plasmodiophoridae</taxon>
        <taxon>Spongospora</taxon>
    </lineage>
</organism>
<evidence type="ECO:0000313" key="4">
    <source>
        <dbReference type="EMBL" id="CRZ12834.1"/>
    </source>
</evidence>
<accession>A0A0H5RVS5</accession>
<dbReference type="PROSITE" id="PS51677">
    <property type="entry name" value="NODB"/>
    <property type="match status" value="1"/>
</dbReference>
<dbReference type="Pfam" id="PF01522">
    <property type="entry name" value="Polysacc_deac_1"/>
    <property type="match status" value="1"/>
</dbReference>
<feature type="non-terminal residue" evidence="4">
    <location>
        <position position="1"/>
    </location>
</feature>
<dbReference type="InterPro" id="IPR011330">
    <property type="entry name" value="Glyco_hydro/deAcase_b/a-brl"/>
</dbReference>
<proteinExistence type="predicted"/>
<dbReference type="InterPro" id="IPR050248">
    <property type="entry name" value="Polysacc_deacetylase_ArnD"/>
</dbReference>
<keyword evidence="1" id="KW-0479">Metal-binding</keyword>
<dbReference type="AlphaFoldDB" id="A0A0H5RVS5"/>
<dbReference type="GO" id="GO:0016020">
    <property type="term" value="C:membrane"/>
    <property type="evidence" value="ECO:0007669"/>
    <property type="project" value="TreeGrafter"/>
</dbReference>
<dbReference type="SUPFAM" id="SSF88713">
    <property type="entry name" value="Glycoside hydrolase/deacetylase"/>
    <property type="match status" value="1"/>
</dbReference>
<dbReference type="GO" id="GO:0004099">
    <property type="term" value="F:chitin deacetylase activity"/>
    <property type="evidence" value="ECO:0007669"/>
    <property type="project" value="UniProtKB-ARBA"/>
</dbReference>
<dbReference type="InterPro" id="IPR002509">
    <property type="entry name" value="NODB_dom"/>
</dbReference>
<feature type="domain" description="NodB homology" evidence="3">
    <location>
        <begin position="1"/>
        <end position="173"/>
    </location>
</feature>